<organism evidence="3 4">
    <name type="scientific">Roseivivax sediminis</name>
    <dbReference type="NCBI Taxonomy" id="936889"/>
    <lineage>
        <taxon>Bacteria</taxon>
        <taxon>Pseudomonadati</taxon>
        <taxon>Pseudomonadota</taxon>
        <taxon>Alphaproteobacteria</taxon>
        <taxon>Rhodobacterales</taxon>
        <taxon>Roseobacteraceae</taxon>
        <taxon>Roseivivax</taxon>
    </lineage>
</organism>
<dbReference type="Pfam" id="PF04955">
    <property type="entry name" value="HupE_UreJ"/>
    <property type="match status" value="1"/>
</dbReference>
<evidence type="ECO:0000256" key="1">
    <source>
        <dbReference type="SAM" id="Phobius"/>
    </source>
</evidence>
<protein>
    <submittedName>
        <fullName evidence="3">Urease accessory protein</fullName>
    </submittedName>
</protein>
<proteinExistence type="predicted"/>
<feature type="transmembrane region" description="Helical" evidence="1">
    <location>
        <begin position="61"/>
        <end position="85"/>
    </location>
</feature>
<feature type="chain" id="PRO_5009301950" evidence="2">
    <location>
        <begin position="20"/>
        <end position="189"/>
    </location>
</feature>
<evidence type="ECO:0000313" key="4">
    <source>
        <dbReference type="Proteomes" id="UP000325289"/>
    </source>
</evidence>
<dbReference type="EMBL" id="FOMS01000004">
    <property type="protein sequence ID" value="SFD90277.1"/>
    <property type="molecule type" value="Genomic_DNA"/>
</dbReference>
<gene>
    <name evidence="3" type="ORF">SAMN04515678_104140</name>
</gene>
<dbReference type="AlphaFoldDB" id="A0A1I1W540"/>
<dbReference type="OrthoDB" id="9808192at2"/>
<keyword evidence="4" id="KW-1185">Reference proteome</keyword>
<keyword evidence="1" id="KW-0812">Transmembrane</keyword>
<keyword evidence="1" id="KW-1133">Transmembrane helix</keyword>
<feature type="signal peptide" evidence="2">
    <location>
        <begin position="1"/>
        <end position="19"/>
    </location>
</feature>
<dbReference type="Proteomes" id="UP000325289">
    <property type="component" value="Unassembled WGS sequence"/>
</dbReference>
<evidence type="ECO:0000256" key="2">
    <source>
        <dbReference type="SAM" id="SignalP"/>
    </source>
</evidence>
<evidence type="ECO:0000313" key="3">
    <source>
        <dbReference type="EMBL" id="SFD90277.1"/>
    </source>
</evidence>
<feature type="transmembrane region" description="Helical" evidence="1">
    <location>
        <begin position="91"/>
        <end position="124"/>
    </location>
</feature>
<accession>A0A1I1W540</accession>
<keyword evidence="1" id="KW-0472">Membrane</keyword>
<dbReference type="RefSeq" id="WP_149755387.1">
    <property type="nucleotide sequence ID" value="NZ_FOMS01000004.1"/>
</dbReference>
<dbReference type="PIRSF" id="PIRSF016919">
    <property type="entry name" value="HupE_UreJ"/>
    <property type="match status" value="1"/>
</dbReference>
<dbReference type="InterPro" id="IPR007038">
    <property type="entry name" value="HupE_UreJ"/>
</dbReference>
<sequence>MTRFALALAAALAAGPAFAHLDPGAHGSFAAGASHPVFGTDHVLAMVAVGLWAAMLGGRALWALPAAFVGAMVFGFIVALGGLPLPVVEPMIVASVLVLGLLTAAALRLPLGAAAGIVGLLGVFHGHAHGAEMGGASALAYLAGFALATAGLHAAGVAAGMVLTKRAEFVLRGLGAGVALAGSALLVAG</sequence>
<reference evidence="3 4" key="1">
    <citation type="submission" date="2016-10" db="EMBL/GenBank/DDBJ databases">
        <authorList>
            <person name="Varghese N."/>
            <person name="Submissions S."/>
        </authorList>
    </citation>
    <scope>NUCLEOTIDE SEQUENCE [LARGE SCALE GENOMIC DNA]</scope>
    <source>
        <strain evidence="4">YIM D21,KCTC 23444,ACCC 10710</strain>
    </source>
</reference>
<name>A0A1I1W540_9RHOB</name>
<keyword evidence="2" id="KW-0732">Signal</keyword>
<feature type="transmembrane region" description="Helical" evidence="1">
    <location>
        <begin position="169"/>
        <end position="188"/>
    </location>
</feature>
<feature type="transmembrane region" description="Helical" evidence="1">
    <location>
        <begin position="136"/>
        <end position="163"/>
    </location>
</feature>